<dbReference type="Pfam" id="PF25954">
    <property type="entry name" value="Beta-barrel_RND_2"/>
    <property type="match status" value="1"/>
</dbReference>
<dbReference type="InterPro" id="IPR006143">
    <property type="entry name" value="RND_pump_MFP"/>
</dbReference>
<evidence type="ECO:0000259" key="6">
    <source>
        <dbReference type="Pfam" id="PF25917"/>
    </source>
</evidence>
<dbReference type="FunFam" id="2.40.30.170:FF:000010">
    <property type="entry name" value="Efflux RND transporter periplasmic adaptor subunit"/>
    <property type="match status" value="1"/>
</dbReference>
<evidence type="ECO:0000256" key="4">
    <source>
        <dbReference type="SAM" id="Coils"/>
    </source>
</evidence>
<feature type="signal peptide" evidence="5">
    <location>
        <begin position="1"/>
        <end position="22"/>
    </location>
</feature>
<keyword evidence="10" id="KW-1185">Reference proteome</keyword>
<dbReference type="Pfam" id="PF25967">
    <property type="entry name" value="RND-MFP_C"/>
    <property type="match status" value="1"/>
</dbReference>
<evidence type="ECO:0000259" key="8">
    <source>
        <dbReference type="Pfam" id="PF25967"/>
    </source>
</evidence>
<evidence type="ECO:0000256" key="3">
    <source>
        <dbReference type="ARBA" id="ARBA00022448"/>
    </source>
</evidence>
<dbReference type="RefSeq" id="WP_187025169.1">
    <property type="nucleotide sequence ID" value="NZ_JACRUP010000001.1"/>
</dbReference>
<dbReference type="PANTHER" id="PTHR30469">
    <property type="entry name" value="MULTIDRUG RESISTANCE PROTEIN MDTA"/>
    <property type="match status" value="1"/>
</dbReference>
<dbReference type="PANTHER" id="PTHR30469:SF13">
    <property type="entry name" value="HAE1 FAMILY EFFLUX PUMP MFP COMPONENT"/>
    <property type="match status" value="1"/>
</dbReference>
<feature type="coiled-coil region" evidence="4">
    <location>
        <begin position="95"/>
        <end position="153"/>
    </location>
</feature>
<feature type="domain" description="CusB-like beta-barrel" evidence="7">
    <location>
        <begin position="189"/>
        <end position="259"/>
    </location>
</feature>
<dbReference type="InterPro" id="IPR058792">
    <property type="entry name" value="Beta-barrel_RND_2"/>
</dbReference>
<dbReference type="NCBIfam" id="TIGR01730">
    <property type="entry name" value="RND_mfp"/>
    <property type="match status" value="1"/>
</dbReference>
<dbReference type="AlphaFoldDB" id="A0A9X0R577"/>
<reference evidence="9" key="1">
    <citation type="submission" date="2020-08" db="EMBL/GenBank/DDBJ databases">
        <title>Genome Sequencing and Pan-Genome Analysis of Migratory bird Vibrio Strains, Inner Mongolia.</title>
        <authorList>
            <person name="Zheng L."/>
        </authorList>
    </citation>
    <scope>NUCLEOTIDE SEQUENCE</scope>
    <source>
        <strain evidence="9">M13F</strain>
    </source>
</reference>
<sequence>MKKISLLVALLLISLPTFSTMASAPMATPVVIESVQVHQISQRLSLIGKLVADQSISISAEAAGRIDSIMVKSNQLVKKDQLLMTLHDAKAQAAVSEAQAYLRDEQRKLAEYERLVQRNAITQTELDAQRSSVDIAQARLAAAQAQLADFRITAPFDGTIGFIDFNRGQLVSIGNELMTLDNLSVMRLDLHVPERYLSSLSRGMTVLAQTTAWPDQVFTGTVVAIDSRINPETLNLRVRIEFKNPQQRLKPGMLISARLDFPPISAPIIPVQALEYSGTKRYVYVVGDDHRVTRAEVLLGTRIDNQVVIERGLEIGQRIVVQGIVNMRDGLSVREVTADGQPVKKGAQ</sequence>
<comment type="subcellular location">
    <subcellularLocation>
        <location evidence="1">Cell envelope</location>
    </subcellularLocation>
</comment>
<keyword evidence="4" id="KW-0175">Coiled coil</keyword>
<evidence type="ECO:0000256" key="2">
    <source>
        <dbReference type="ARBA" id="ARBA00009477"/>
    </source>
</evidence>
<dbReference type="InterPro" id="IPR058625">
    <property type="entry name" value="MdtA-like_BSH"/>
</dbReference>
<name>A0A9X0R577_VIBME</name>
<dbReference type="EMBL" id="JACRUP010000001">
    <property type="protein sequence ID" value="MBC5849759.1"/>
    <property type="molecule type" value="Genomic_DNA"/>
</dbReference>
<organism evidence="9 10">
    <name type="scientific">Vibrio metschnikovii</name>
    <dbReference type="NCBI Taxonomy" id="28172"/>
    <lineage>
        <taxon>Bacteria</taxon>
        <taxon>Pseudomonadati</taxon>
        <taxon>Pseudomonadota</taxon>
        <taxon>Gammaproteobacteria</taxon>
        <taxon>Vibrionales</taxon>
        <taxon>Vibrionaceae</taxon>
        <taxon>Vibrio</taxon>
    </lineage>
</organism>
<dbReference type="InterPro" id="IPR058627">
    <property type="entry name" value="MdtA-like_C"/>
</dbReference>
<keyword evidence="5" id="KW-0732">Signal</keyword>
<dbReference type="GO" id="GO:0015562">
    <property type="term" value="F:efflux transmembrane transporter activity"/>
    <property type="evidence" value="ECO:0007669"/>
    <property type="project" value="TreeGrafter"/>
</dbReference>
<proteinExistence type="inferred from homology"/>
<dbReference type="SUPFAM" id="SSF111369">
    <property type="entry name" value="HlyD-like secretion proteins"/>
    <property type="match status" value="1"/>
</dbReference>
<comment type="similarity">
    <text evidence="2">Belongs to the membrane fusion protein (MFP) (TC 8.A.1) family.</text>
</comment>
<dbReference type="Gene3D" id="2.40.50.100">
    <property type="match status" value="1"/>
</dbReference>
<evidence type="ECO:0000256" key="5">
    <source>
        <dbReference type="SAM" id="SignalP"/>
    </source>
</evidence>
<gene>
    <name evidence="9" type="ORF">H8Q88_02150</name>
</gene>
<protein>
    <submittedName>
        <fullName evidence="9">Efflux RND transporter periplasmic adaptor subunit</fullName>
    </submittedName>
</protein>
<feature type="domain" description="Multidrug resistance protein MdtA-like C-terminal permuted SH3" evidence="8">
    <location>
        <begin position="268"/>
        <end position="324"/>
    </location>
</feature>
<comment type="caution">
    <text evidence="9">The sequence shown here is derived from an EMBL/GenBank/DDBJ whole genome shotgun (WGS) entry which is preliminary data.</text>
</comment>
<feature type="chain" id="PRO_5040896271" evidence="5">
    <location>
        <begin position="23"/>
        <end position="348"/>
    </location>
</feature>
<dbReference type="Pfam" id="PF25917">
    <property type="entry name" value="BSH_RND"/>
    <property type="match status" value="1"/>
</dbReference>
<evidence type="ECO:0000256" key="1">
    <source>
        <dbReference type="ARBA" id="ARBA00004196"/>
    </source>
</evidence>
<dbReference type="GO" id="GO:1990281">
    <property type="term" value="C:efflux pump complex"/>
    <property type="evidence" value="ECO:0007669"/>
    <property type="project" value="TreeGrafter"/>
</dbReference>
<evidence type="ECO:0000313" key="9">
    <source>
        <dbReference type="EMBL" id="MBC5849759.1"/>
    </source>
</evidence>
<evidence type="ECO:0000259" key="7">
    <source>
        <dbReference type="Pfam" id="PF25954"/>
    </source>
</evidence>
<dbReference type="Gene3D" id="1.10.287.470">
    <property type="entry name" value="Helix hairpin bin"/>
    <property type="match status" value="1"/>
</dbReference>
<accession>A0A9X0R577</accession>
<dbReference type="Gene3D" id="2.40.420.20">
    <property type="match status" value="1"/>
</dbReference>
<dbReference type="Proteomes" id="UP000615796">
    <property type="component" value="Unassembled WGS sequence"/>
</dbReference>
<feature type="domain" description="Multidrug resistance protein MdtA-like barrel-sandwich hybrid" evidence="6">
    <location>
        <begin position="56"/>
        <end position="176"/>
    </location>
</feature>
<dbReference type="Gene3D" id="2.40.30.170">
    <property type="match status" value="1"/>
</dbReference>
<evidence type="ECO:0000313" key="10">
    <source>
        <dbReference type="Proteomes" id="UP000615796"/>
    </source>
</evidence>
<keyword evidence="3" id="KW-0813">Transport</keyword>